<gene>
    <name evidence="1" type="ORF">DDT42_01348</name>
</gene>
<dbReference type="Proteomes" id="UP000811545">
    <property type="component" value="Unassembled WGS sequence"/>
</dbReference>
<dbReference type="AlphaFoldDB" id="A0A9E2BIH8"/>
<dbReference type="InterPro" id="IPR038071">
    <property type="entry name" value="UROD/MetE-like_sf"/>
</dbReference>
<protein>
    <recommendedName>
        <fullName evidence="3">Methionine synthase</fullName>
    </recommendedName>
</protein>
<organism evidence="1 2">
    <name type="scientific">Psychracetigena formicireducens</name>
    <dbReference type="NCBI Taxonomy" id="2986056"/>
    <lineage>
        <taxon>Bacteria</taxon>
        <taxon>Bacillati</taxon>
        <taxon>Candidatus Lithacetigenota</taxon>
        <taxon>Candidatus Psychracetigena</taxon>
    </lineage>
</organism>
<evidence type="ECO:0000313" key="1">
    <source>
        <dbReference type="EMBL" id="MBT9145477.1"/>
    </source>
</evidence>
<accession>A0A9E2BIH8</accession>
<dbReference type="Gene3D" id="3.20.20.210">
    <property type="match status" value="1"/>
</dbReference>
<evidence type="ECO:0008006" key="3">
    <source>
        <dbReference type="Google" id="ProtNLM"/>
    </source>
</evidence>
<proteinExistence type="predicted"/>
<dbReference type="EMBL" id="QLTW01000099">
    <property type="protein sequence ID" value="MBT9145477.1"/>
    <property type="molecule type" value="Genomic_DNA"/>
</dbReference>
<dbReference type="SUPFAM" id="SSF51726">
    <property type="entry name" value="UROD/MetE-like"/>
    <property type="match status" value="1"/>
</dbReference>
<reference evidence="1 2" key="1">
    <citation type="journal article" date="2021" name="bioRxiv">
        <title>Unique metabolic strategies in Hadean analogues reveal hints for primordial physiology.</title>
        <authorList>
            <person name="Nobu M.K."/>
            <person name="Nakai R."/>
            <person name="Tamazawa S."/>
            <person name="Mori H."/>
            <person name="Toyoda A."/>
            <person name="Ijiri A."/>
            <person name="Suzuki S."/>
            <person name="Kurokawa K."/>
            <person name="Kamagata Y."/>
            <person name="Tamaki H."/>
        </authorList>
    </citation>
    <scope>NUCLEOTIDE SEQUENCE [LARGE SCALE GENOMIC DNA]</scope>
    <source>
        <strain evidence="1">BS525</strain>
    </source>
</reference>
<evidence type="ECO:0000313" key="2">
    <source>
        <dbReference type="Proteomes" id="UP000811545"/>
    </source>
</evidence>
<comment type="caution">
    <text evidence="1">The sequence shown here is derived from an EMBL/GenBank/DDBJ whole genome shotgun (WGS) entry which is preliminary data.</text>
</comment>
<name>A0A9E2BIH8_PSYF1</name>
<sequence length="326" mass="36694">MPYTSPEESIPLILKYLPALPHWPQLPKRSIKENMYIQFSEGFPGISLRENNLIVEQKEIFYDEIEQLINNYDNNDFHSYRVSSDYASGLYSFTDQQFPNALALKGQITGPLSWGLCVKDTRGIPIIYDDLFGELIGKFLKLKASWQENLLKEVLPETIIFIDEPYLSSIGSVFITLPQDTIKSLMEEVLSGIKGFKGVHCCGNTDWSLLLNSSINILSFDAYNYGDSLGLYINDLLSFLNRGGVIAWGIVPNDEEIIELETVQSLCDRLLKNINPLLEVGFSREDILKQSLLTSSCGLASLTPCGVEKVLASLSILSREIQDKYL</sequence>